<comment type="caution">
    <text evidence="2">The sequence shown here is derived from an EMBL/GenBank/DDBJ whole genome shotgun (WGS) entry which is preliminary data.</text>
</comment>
<dbReference type="PANTHER" id="PTHR43283">
    <property type="entry name" value="BETA-LACTAMASE-RELATED"/>
    <property type="match status" value="1"/>
</dbReference>
<reference evidence="3" key="1">
    <citation type="journal article" date="2019" name="Int. J. Syst. Evol. Microbiol.">
        <title>The Global Catalogue of Microorganisms (GCM) 10K type strain sequencing project: providing services to taxonomists for standard genome sequencing and annotation.</title>
        <authorList>
            <consortium name="The Broad Institute Genomics Platform"/>
            <consortium name="The Broad Institute Genome Sequencing Center for Infectious Disease"/>
            <person name="Wu L."/>
            <person name="Ma J."/>
        </authorList>
    </citation>
    <scope>NUCLEOTIDE SEQUENCE [LARGE SCALE GENOMIC DNA]</scope>
    <source>
        <strain evidence="3">KCTC 42964</strain>
    </source>
</reference>
<dbReference type="RefSeq" id="WP_379904591.1">
    <property type="nucleotide sequence ID" value="NZ_JBHRTR010000034.1"/>
</dbReference>
<dbReference type="InterPro" id="IPR012338">
    <property type="entry name" value="Beta-lactam/transpept-like"/>
</dbReference>
<dbReference type="PANTHER" id="PTHR43283:SF7">
    <property type="entry name" value="BETA-LACTAMASE-RELATED DOMAIN-CONTAINING PROTEIN"/>
    <property type="match status" value="1"/>
</dbReference>
<keyword evidence="2" id="KW-0378">Hydrolase</keyword>
<dbReference type="InterPro" id="IPR050789">
    <property type="entry name" value="Diverse_Enzym_Activities"/>
</dbReference>
<dbReference type="EC" id="3.-.-.-" evidence="2"/>
<protein>
    <submittedName>
        <fullName evidence="2">Serine hydrolase domain-containing protein</fullName>
        <ecNumber evidence="2">3.-.-.-</ecNumber>
    </submittedName>
</protein>
<keyword evidence="3" id="KW-1185">Reference proteome</keyword>
<name>A0ABV7L688_9PROT</name>
<dbReference type="Pfam" id="PF00144">
    <property type="entry name" value="Beta-lactamase"/>
    <property type="match status" value="1"/>
</dbReference>
<dbReference type="Gene3D" id="3.40.710.10">
    <property type="entry name" value="DD-peptidase/beta-lactamase superfamily"/>
    <property type="match status" value="1"/>
</dbReference>
<dbReference type="GO" id="GO:0016787">
    <property type="term" value="F:hydrolase activity"/>
    <property type="evidence" value="ECO:0007669"/>
    <property type="project" value="UniProtKB-KW"/>
</dbReference>
<evidence type="ECO:0000313" key="2">
    <source>
        <dbReference type="EMBL" id="MFC3229926.1"/>
    </source>
</evidence>
<organism evidence="2 3">
    <name type="scientific">Marinibaculum pumilum</name>
    <dbReference type="NCBI Taxonomy" id="1766165"/>
    <lineage>
        <taxon>Bacteria</taxon>
        <taxon>Pseudomonadati</taxon>
        <taxon>Pseudomonadota</taxon>
        <taxon>Alphaproteobacteria</taxon>
        <taxon>Rhodospirillales</taxon>
        <taxon>Rhodospirillaceae</taxon>
        <taxon>Marinibaculum</taxon>
    </lineage>
</organism>
<feature type="domain" description="Beta-lactamase-related" evidence="1">
    <location>
        <begin position="48"/>
        <end position="335"/>
    </location>
</feature>
<dbReference type="EMBL" id="JBHRTR010000034">
    <property type="protein sequence ID" value="MFC3229926.1"/>
    <property type="molecule type" value="Genomic_DNA"/>
</dbReference>
<dbReference type="SUPFAM" id="SSF56601">
    <property type="entry name" value="beta-lactamase/transpeptidase-like"/>
    <property type="match status" value="1"/>
</dbReference>
<evidence type="ECO:0000313" key="3">
    <source>
        <dbReference type="Proteomes" id="UP001595528"/>
    </source>
</evidence>
<sequence>MTRPDAPAPADLGDGWPVAAPAEAGLDPGILDGLVPQFTAWRAANLHAVLIARHGRLAYERYFTGPDQRWGQDLGAVSYDSGMAHDLRSISKSVTSLLAGIGRQRGWLPGLDTPVLSLLPECADLAGPDNSDLDRGAITIRHLLTMSAGLAWNEDLPYSDPRNSERLMSIAPDRARYVLEQPLLRPPGRVYGYNGGLTLLLGDLLAAGGGAALDDLAQEVLFDPLGIARPDWVRYPDGVPICASGLRLRPRDGLKIGQMVLQGGRWQDRQVVPADWIVESLTPQINGQELYFYGYQWWLGRSLVRKREIGWAAAMGWGGQRLYLVPGLDLVVLVHAGLYDNPPLQPVVGGVVLRRYALEAAVAADAAGT</sequence>
<dbReference type="Proteomes" id="UP001595528">
    <property type="component" value="Unassembled WGS sequence"/>
</dbReference>
<dbReference type="InterPro" id="IPR001466">
    <property type="entry name" value="Beta-lactam-related"/>
</dbReference>
<accession>A0ABV7L688</accession>
<evidence type="ECO:0000259" key="1">
    <source>
        <dbReference type="Pfam" id="PF00144"/>
    </source>
</evidence>
<proteinExistence type="predicted"/>
<gene>
    <name evidence="2" type="ORF">ACFOGJ_21930</name>
</gene>